<dbReference type="EMBL" id="JACEIP010000037">
    <property type="protein sequence ID" value="MBA4544378.1"/>
    <property type="molecule type" value="Genomic_DNA"/>
</dbReference>
<dbReference type="Pfam" id="PF06605">
    <property type="entry name" value="Prophage_tail"/>
    <property type="match status" value="1"/>
</dbReference>
<dbReference type="InterPro" id="IPR010572">
    <property type="entry name" value="Tail_dom"/>
</dbReference>
<evidence type="ECO:0000313" key="2">
    <source>
        <dbReference type="EMBL" id="MBA4544378.1"/>
    </source>
</evidence>
<dbReference type="InterPro" id="IPR011050">
    <property type="entry name" value="Pectin_lyase_fold/virulence"/>
</dbReference>
<sequence>MDKIPNLYVLDRFEKAIGVLNPSLPNSCPFFDDLRTERIEYAYLTFEFSVPADHPQAQNLVVGNKIVYPLKNGQFNLFRIINTEDDHNDGQYIKKITSENSAVGDLLGNIILPTTLNSYTLQQALSYLLQGTNWQVGDVELSTTQNLQFDDVVTSLDALHQVMDQFGAQIEFVVQFSGLQVVNRLVHARLSRGRTLNKPFVYGLNLKGVKRTEGNSPLVTALYGIGTKDSNGNLLTFETYNPTLSYPYEKPSGAKWVGDQDALQQWSEDGKHIFGVFKDDKATNPVELFNNTLEELKKRTKPALTYEVDVALLPEDDVQLYDYIIVKDATFQPELVLEAQIVETKTSLTDPSKNQVTLGDYRPIQITGTDRIDQIKKQISETLTIAKGAAGTGLHVVANSPKPEVDGYYSSDPGYLEIEVTENVHLGSVSVFTFDENTTGTVKVQDGNGNDLKVIPVTLPVEGENIISIDYLLRKDVGSYRLYGEFDKEVFYSVSPINYPFDSGSFKVVGSFTDGWDIFYNIYIGGPGIKGSYGQDLVLDQVNSFVQYANGEAQIVADSNQIALGTVIAGKVIAPNVVTLGTSDDVTYYVNPQSGSDENDGLTSATAFASVDKVLSITDRAFDGDITINILNDVYDDIVIIGYQGSGSFNFQFNNNVMTGTFKVQSCSVRVNVYDAIIKRKAGEVTAVAQIYTSNYVYFSNCTFIGVRDLNNTANATSATVAVYDNSFCYFYQCQMYGANRENIRASYGGRAMVHDCTGGNSSYGVFAEYAGFVGVRGTVPNASSPQNSQYGGQVVGVTSGNNGTTPSNPTATYTSSWNSTEGNTWSMKYNLWRNTGEVKQGQWSTYGNNIGCWFFNNGPTSTVTGKTIKRMQFYCKRKDTGGYGSTKVTIRYHNYTGRPSGQPSVSSEYVYATFNRGDALWIDLPSSFFAAFQNGTAKGIALYTASGDDAYYAIFDDSAILKITYQ</sequence>
<keyword evidence="3" id="KW-1185">Reference proteome</keyword>
<accession>A0A7W2AJZ1</accession>
<name>A0A7W2AJZ1_9BACL</name>
<feature type="domain" description="Tail spike" evidence="1">
    <location>
        <begin position="111"/>
        <end position="360"/>
    </location>
</feature>
<organism evidence="2 3">
    <name type="scientific">Thermoactinomyces daqus</name>
    <dbReference type="NCBI Taxonomy" id="1329516"/>
    <lineage>
        <taxon>Bacteria</taxon>
        <taxon>Bacillati</taxon>
        <taxon>Bacillota</taxon>
        <taxon>Bacilli</taxon>
        <taxon>Bacillales</taxon>
        <taxon>Thermoactinomycetaceae</taxon>
        <taxon>Thermoactinomyces</taxon>
    </lineage>
</organism>
<dbReference type="InterPro" id="IPR007119">
    <property type="entry name" value="Phage_tail_spike_N"/>
</dbReference>
<reference evidence="2 3" key="1">
    <citation type="submission" date="2020-07" db="EMBL/GenBank/DDBJ databases">
        <authorList>
            <person name="Feng H."/>
        </authorList>
    </citation>
    <scope>NUCLEOTIDE SEQUENCE [LARGE SCALE GENOMIC DNA]</scope>
    <source>
        <strain evidence="3">s-11</strain>
    </source>
</reference>
<gene>
    <name evidence="2" type="ORF">H1164_16140</name>
</gene>
<dbReference type="SUPFAM" id="SSF51126">
    <property type="entry name" value="Pectin lyase-like"/>
    <property type="match status" value="1"/>
</dbReference>
<evidence type="ECO:0000313" key="3">
    <source>
        <dbReference type="Proteomes" id="UP000530514"/>
    </source>
</evidence>
<dbReference type="AlphaFoldDB" id="A0A7W2AJZ1"/>
<dbReference type="NCBIfam" id="TIGR01665">
    <property type="entry name" value="put_anti_recept"/>
    <property type="match status" value="1"/>
</dbReference>
<comment type="caution">
    <text evidence="2">The sequence shown here is derived from an EMBL/GenBank/DDBJ whole genome shotgun (WGS) entry which is preliminary data.</text>
</comment>
<dbReference type="RefSeq" id="WP_181735462.1">
    <property type="nucleotide sequence ID" value="NZ_JACEIP010000037.1"/>
</dbReference>
<protein>
    <submittedName>
        <fullName evidence="2">Phage tail protein</fullName>
    </submittedName>
</protein>
<dbReference type="Proteomes" id="UP000530514">
    <property type="component" value="Unassembled WGS sequence"/>
</dbReference>
<evidence type="ECO:0000259" key="1">
    <source>
        <dbReference type="Pfam" id="PF06605"/>
    </source>
</evidence>
<proteinExistence type="predicted"/>